<protein>
    <submittedName>
        <fullName evidence="7">Iron transporter</fullName>
    </submittedName>
</protein>
<dbReference type="Proteomes" id="UP000229176">
    <property type="component" value="Unassembled WGS sequence"/>
</dbReference>
<evidence type="ECO:0000256" key="2">
    <source>
        <dbReference type="ARBA" id="ARBA00022448"/>
    </source>
</evidence>
<keyword evidence="2" id="KW-0813">Transport</keyword>
<evidence type="ECO:0000313" key="7">
    <source>
        <dbReference type="EMBL" id="PIP69246.1"/>
    </source>
</evidence>
<evidence type="ECO:0000256" key="4">
    <source>
        <dbReference type="ARBA" id="ARBA00022989"/>
    </source>
</evidence>
<feature type="transmembrane region" description="Helical" evidence="6">
    <location>
        <begin position="183"/>
        <end position="201"/>
    </location>
</feature>
<dbReference type="PANTHER" id="PTHR11706:SF33">
    <property type="entry name" value="NATURAL RESISTANCE-ASSOCIATED MACROPHAGE PROTEIN 2"/>
    <property type="match status" value="1"/>
</dbReference>
<comment type="caution">
    <text evidence="7">The sequence shown here is derived from an EMBL/GenBank/DDBJ whole genome shotgun (WGS) entry which is preliminary data.</text>
</comment>
<feature type="transmembrane region" description="Helical" evidence="6">
    <location>
        <begin position="221"/>
        <end position="239"/>
    </location>
</feature>
<accession>A0A2H0CH63</accession>
<feature type="transmembrane region" description="Helical" evidence="6">
    <location>
        <begin position="395"/>
        <end position="414"/>
    </location>
</feature>
<dbReference type="GO" id="GO:0005886">
    <property type="term" value="C:plasma membrane"/>
    <property type="evidence" value="ECO:0007669"/>
    <property type="project" value="TreeGrafter"/>
</dbReference>
<evidence type="ECO:0000256" key="5">
    <source>
        <dbReference type="ARBA" id="ARBA00023136"/>
    </source>
</evidence>
<evidence type="ECO:0000256" key="1">
    <source>
        <dbReference type="ARBA" id="ARBA00004141"/>
    </source>
</evidence>
<evidence type="ECO:0000256" key="6">
    <source>
        <dbReference type="SAM" id="Phobius"/>
    </source>
</evidence>
<dbReference type="PANTHER" id="PTHR11706">
    <property type="entry name" value="SOLUTE CARRIER PROTEIN FAMILY 11 MEMBER"/>
    <property type="match status" value="1"/>
</dbReference>
<feature type="transmembrane region" description="Helical" evidence="6">
    <location>
        <begin position="322"/>
        <end position="349"/>
    </location>
</feature>
<dbReference type="InterPro" id="IPR001046">
    <property type="entry name" value="NRAMP_fam"/>
</dbReference>
<reference evidence="7 8" key="1">
    <citation type="submission" date="2017-09" db="EMBL/GenBank/DDBJ databases">
        <title>Depth-based differentiation of microbial function through sediment-hosted aquifers and enrichment of novel symbionts in the deep terrestrial subsurface.</title>
        <authorList>
            <person name="Probst A.J."/>
            <person name="Ladd B."/>
            <person name="Jarett J.K."/>
            <person name="Geller-Mcgrath D.E."/>
            <person name="Sieber C.M."/>
            <person name="Emerson J.B."/>
            <person name="Anantharaman K."/>
            <person name="Thomas B.C."/>
            <person name="Malmstrom R."/>
            <person name="Stieglmeier M."/>
            <person name="Klingl A."/>
            <person name="Woyke T."/>
            <person name="Ryan C.M."/>
            <person name="Banfield J.F."/>
        </authorList>
    </citation>
    <scope>NUCLEOTIDE SEQUENCE [LARGE SCALE GENOMIC DNA]</scope>
    <source>
        <strain evidence="7">CG22_combo_CG10-13_8_21_14_all_32_8</strain>
    </source>
</reference>
<dbReference type="EMBL" id="PCTI01000005">
    <property type="protein sequence ID" value="PIP69246.1"/>
    <property type="molecule type" value="Genomic_DNA"/>
</dbReference>
<keyword evidence="5 6" id="KW-0472">Membrane</keyword>
<dbReference type="GO" id="GO:0034755">
    <property type="term" value="P:iron ion transmembrane transport"/>
    <property type="evidence" value="ECO:0007669"/>
    <property type="project" value="TreeGrafter"/>
</dbReference>
<feature type="transmembrane region" description="Helical" evidence="6">
    <location>
        <begin position="434"/>
        <end position="455"/>
    </location>
</feature>
<evidence type="ECO:0000256" key="3">
    <source>
        <dbReference type="ARBA" id="ARBA00022692"/>
    </source>
</evidence>
<sequence>MRKSILEKFFSAPAEVLEKSVELEREIKDGIGRQRSVRGAREYWKTLGPGLTTGAADDDPSGIATYSQVGASRGFSLIWLSPFLLPLMGAVQEMCARIGLTTGVGLATNIKRHYSRKILYFCTFLLLFANVFNIGADLGAMAQGVQLVFPQVNFIFLVFSFAVLSLALQIFIPYRKYSKYLKYLALVLFAYVFSAFSVSINWMDLFKNLVIPTLSFSKNEIILVCAIFGTTISPYLFFWQTSQEIEEQILKGEKTEEKRRSLNTNESIHKMRIDVWSGMFFSNIIMFFIIATCAATLFSAGITNIGTAADAALALRPFAGDFAFMLFTIGIVGTGLLAIPILAGSASYAMSEAFNWKSGLYRKLKQATSFYGVIIVAMILGITLNLIGFDPIKTLIYSAVFNGIISPIILFFIIRISANQEIMGEFKNKKLTNIVGWLTVSLLFIVSISTIIFLFV</sequence>
<keyword evidence="4 6" id="KW-1133">Transmembrane helix</keyword>
<evidence type="ECO:0000313" key="8">
    <source>
        <dbReference type="Proteomes" id="UP000229176"/>
    </source>
</evidence>
<organism evidence="7 8">
    <name type="scientific">Candidatus Nomurabacteria bacterium CG22_combo_CG10-13_8_21_14_all_32_8</name>
    <dbReference type="NCBI Taxonomy" id="1974732"/>
    <lineage>
        <taxon>Bacteria</taxon>
        <taxon>Candidatus Nomuraibacteriota</taxon>
    </lineage>
</organism>
<keyword evidence="3 6" id="KW-0812">Transmembrane</keyword>
<name>A0A2H0CH63_9BACT</name>
<gene>
    <name evidence="7" type="ORF">COW91_00345</name>
</gene>
<comment type="subcellular location">
    <subcellularLocation>
        <location evidence="1">Membrane</location>
        <topology evidence="1">Multi-pass membrane protein</topology>
    </subcellularLocation>
</comment>
<dbReference type="GO" id="GO:0015086">
    <property type="term" value="F:cadmium ion transmembrane transporter activity"/>
    <property type="evidence" value="ECO:0007669"/>
    <property type="project" value="TreeGrafter"/>
</dbReference>
<dbReference type="Pfam" id="PF01566">
    <property type="entry name" value="Nramp"/>
    <property type="match status" value="1"/>
</dbReference>
<dbReference type="GO" id="GO:0005384">
    <property type="term" value="F:manganese ion transmembrane transporter activity"/>
    <property type="evidence" value="ECO:0007669"/>
    <property type="project" value="TreeGrafter"/>
</dbReference>
<dbReference type="AlphaFoldDB" id="A0A2H0CH63"/>
<feature type="transmembrane region" description="Helical" evidence="6">
    <location>
        <begin position="280"/>
        <end position="302"/>
    </location>
</feature>
<feature type="transmembrane region" description="Helical" evidence="6">
    <location>
        <begin position="118"/>
        <end position="136"/>
    </location>
</feature>
<proteinExistence type="predicted"/>
<feature type="transmembrane region" description="Helical" evidence="6">
    <location>
        <begin position="370"/>
        <end position="389"/>
    </location>
</feature>
<feature type="transmembrane region" description="Helical" evidence="6">
    <location>
        <begin position="148"/>
        <end position="171"/>
    </location>
</feature>